<evidence type="ECO:0000259" key="3">
    <source>
        <dbReference type="SMART" id="SM00062"/>
    </source>
</evidence>
<protein>
    <submittedName>
        <fullName evidence="4">Probable ABC transporter arginine-binding protein ArtJ</fullName>
    </submittedName>
</protein>
<sequence length="298" mass="31494">MWPSMKKISAAAGAVLLAGTLASCAGSTSAAGVKSYNFDSIKPDPEIVAMVPQANRETLRVVMDIPYSPAEFLDSNKQPVGYEVDVMKALSRLMGVSELKISDEDFDAIIPKVNDGTYDVGVASMTATKARMSRVNMVTYIQSGYIYGTQAGNPKNFDPANSCGLKVAAQSGTTQAETLQANSDSCVKAGKPAIQVVTDEDQEKLIEQVAAGTLDAIIGESPIMAYAESRNPKFATAGEAFQVAPQGPATAKDNPELAKAIQAGLQKMMDTGMLKEVLAPWGEEFIALNYATLNPPIA</sequence>
<dbReference type="Proteomes" id="UP000250245">
    <property type="component" value="Unassembled WGS sequence"/>
</dbReference>
<evidence type="ECO:0000313" key="5">
    <source>
        <dbReference type="Proteomes" id="UP000250245"/>
    </source>
</evidence>
<evidence type="ECO:0000256" key="2">
    <source>
        <dbReference type="SAM" id="SignalP"/>
    </source>
</evidence>
<dbReference type="PROSITE" id="PS51257">
    <property type="entry name" value="PROKAR_LIPOPROTEIN"/>
    <property type="match status" value="1"/>
</dbReference>
<dbReference type="InterPro" id="IPR001638">
    <property type="entry name" value="Solute-binding_3/MltF_N"/>
</dbReference>
<evidence type="ECO:0000313" key="4">
    <source>
        <dbReference type="EMBL" id="SQB64768.1"/>
    </source>
</evidence>
<keyword evidence="1 2" id="KW-0732">Signal</keyword>
<reference evidence="4 5" key="1">
    <citation type="submission" date="2018-06" db="EMBL/GenBank/DDBJ databases">
        <authorList>
            <consortium name="Pathogen Informatics"/>
            <person name="Doyle S."/>
        </authorList>
    </citation>
    <scope>NUCLEOTIDE SEQUENCE [LARGE SCALE GENOMIC DNA]</scope>
    <source>
        <strain evidence="4 5">NCTC11820</strain>
    </source>
</reference>
<accession>A0A2X2YEQ2</accession>
<name>A0A2X2YEQ2_9ACTO</name>
<dbReference type="OMA" id="FMFNKNE"/>
<dbReference type="EMBL" id="UASJ01000001">
    <property type="protein sequence ID" value="SQB64768.1"/>
    <property type="molecule type" value="Genomic_DNA"/>
</dbReference>
<dbReference type="PANTHER" id="PTHR35936:SF17">
    <property type="entry name" value="ARGININE-BINDING EXTRACELLULAR PROTEIN ARTP"/>
    <property type="match status" value="1"/>
</dbReference>
<gene>
    <name evidence="4" type="primary">artJ</name>
    <name evidence="4" type="ORF">NCTC11820_01122</name>
</gene>
<dbReference type="AlphaFoldDB" id="A0A2X2YEQ2"/>
<organism evidence="4 5">
    <name type="scientific">Mobiluncus curtisii</name>
    <dbReference type="NCBI Taxonomy" id="2051"/>
    <lineage>
        <taxon>Bacteria</taxon>
        <taxon>Bacillati</taxon>
        <taxon>Actinomycetota</taxon>
        <taxon>Actinomycetes</taxon>
        <taxon>Actinomycetales</taxon>
        <taxon>Actinomycetaceae</taxon>
        <taxon>Mobiluncus</taxon>
    </lineage>
</organism>
<proteinExistence type="predicted"/>
<dbReference type="GeneID" id="55565583"/>
<evidence type="ECO:0000256" key="1">
    <source>
        <dbReference type="ARBA" id="ARBA00022729"/>
    </source>
</evidence>
<dbReference type="RefSeq" id="WP_013189409.1">
    <property type="nucleotide sequence ID" value="NZ_CP068112.1"/>
</dbReference>
<feature type="domain" description="Solute-binding protein family 3/N-terminal" evidence="3">
    <location>
        <begin position="58"/>
        <end position="284"/>
    </location>
</feature>
<feature type="chain" id="PRO_5038579123" evidence="2">
    <location>
        <begin position="26"/>
        <end position="298"/>
    </location>
</feature>
<dbReference type="SMART" id="SM00062">
    <property type="entry name" value="PBPb"/>
    <property type="match status" value="1"/>
</dbReference>
<feature type="signal peptide" evidence="2">
    <location>
        <begin position="1"/>
        <end position="25"/>
    </location>
</feature>
<dbReference type="Pfam" id="PF00497">
    <property type="entry name" value="SBP_bac_3"/>
    <property type="match status" value="1"/>
</dbReference>
<dbReference type="Gene3D" id="3.40.190.10">
    <property type="entry name" value="Periplasmic binding protein-like II"/>
    <property type="match status" value="2"/>
</dbReference>
<dbReference type="PANTHER" id="PTHR35936">
    <property type="entry name" value="MEMBRANE-BOUND LYTIC MUREIN TRANSGLYCOSYLASE F"/>
    <property type="match status" value="1"/>
</dbReference>
<dbReference type="SUPFAM" id="SSF53850">
    <property type="entry name" value="Periplasmic binding protein-like II"/>
    <property type="match status" value="1"/>
</dbReference>
<dbReference type="CDD" id="cd01004">
    <property type="entry name" value="PBP2_MidA_like"/>
    <property type="match status" value="1"/>
</dbReference>